<dbReference type="InterPro" id="IPR000938">
    <property type="entry name" value="CAP-Gly_domain"/>
</dbReference>
<comment type="caution">
    <text evidence="3">The sequence shown here is derived from an EMBL/GenBank/DDBJ whole genome shotgun (WGS) entry which is preliminary data.</text>
</comment>
<reference evidence="3" key="2">
    <citation type="submission" date="2020-12" db="EMBL/GenBank/DDBJ databases">
        <authorList>
            <person name="Kanost M."/>
        </authorList>
    </citation>
    <scope>NUCLEOTIDE SEQUENCE</scope>
</reference>
<feature type="region of interest" description="Disordered" evidence="1">
    <location>
        <begin position="70"/>
        <end position="98"/>
    </location>
</feature>
<dbReference type="SMART" id="SM01052">
    <property type="entry name" value="CAP_GLY"/>
    <property type="match status" value="1"/>
</dbReference>
<keyword evidence="4" id="KW-1185">Reference proteome</keyword>
<evidence type="ECO:0000313" key="3">
    <source>
        <dbReference type="EMBL" id="KAG6447674.1"/>
    </source>
</evidence>
<organism evidence="3 4">
    <name type="scientific">Manduca sexta</name>
    <name type="common">Tobacco hawkmoth</name>
    <name type="synonym">Tobacco hornworm</name>
    <dbReference type="NCBI Taxonomy" id="7130"/>
    <lineage>
        <taxon>Eukaryota</taxon>
        <taxon>Metazoa</taxon>
        <taxon>Ecdysozoa</taxon>
        <taxon>Arthropoda</taxon>
        <taxon>Hexapoda</taxon>
        <taxon>Insecta</taxon>
        <taxon>Pterygota</taxon>
        <taxon>Neoptera</taxon>
        <taxon>Endopterygota</taxon>
        <taxon>Lepidoptera</taxon>
        <taxon>Glossata</taxon>
        <taxon>Ditrysia</taxon>
        <taxon>Bombycoidea</taxon>
        <taxon>Sphingidae</taxon>
        <taxon>Sphinginae</taxon>
        <taxon>Sphingini</taxon>
        <taxon>Manduca</taxon>
    </lineage>
</organism>
<gene>
    <name evidence="3" type="ORF">O3G_MSEX005089</name>
</gene>
<evidence type="ECO:0000259" key="2">
    <source>
        <dbReference type="SMART" id="SM01052"/>
    </source>
</evidence>
<dbReference type="Pfam" id="PF01302">
    <property type="entry name" value="CAP_GLY"/>
    <property type="match status" value="1"/>
</dbReference>
<evidence type="ECO:0000256" key="1">
    <source>
        <dbReference type="SAM" id="MobiDB-lite"/>
    </source>
</evidence>
<protein>
    <recommendedName>
        <fullName evidence="2">CAP-Gly domain-containing protein</fullName>
    </recommendedName>
</protein>
<sequence length="234" mass="25572">MSHQLVPQVPFQFHNETFIIVGFTSMVPELSRSADPVWALSKRLPNVDESTTNSTAKFLSRGSFRSPCLSIDRSGDSTPYPNYASSSKEPRAWRSSLPDVRRDDTDELLHEAELYLRSSIDNLRSTALDVDKPGDQSSVTGQPYIPAEPRHLRLGHTVKVITPYGRIAVGRVRYVGIAGGSAASSSVVVGTELPASHAAIRNDGTHCGRRYFLAAPGCTALFVPFNKVVMAWAN</sequence>
<name>A0A921YXV6_MANSE</name>
<feature type="domain" description="CAP-Gly" evidence="2">
    <location>
        <begin position="154"/>
        <end position="229"/>
    </location>
</feature>
<dbReference type="Proteomes" id="UP000791440">
    <property type="component" value="Unassembled WGS sequence"/>
</dbReference>
<dbReference type="EMBL" id="JH668347">
    <property type="protein sequence ID" value="KAG6447674.1"/>
    <property type="molecule type" value="Genomic_DNA"/>
</dbReference>
<proteinExistence type="predicted"/>
<evidence type="ECO:0000313" key="4">
    <source>
        <dbReference type="Proteomes" id="UP000791440"/>
    </source>
</evidence>
<dbReference type="AlphaFoldDB" id="A0A921YXV6"/>
<accession>A0A921YXV6</accession>
<feature type="compositionally biased region" description="Polar residues" evidence="1">
    <location>
        <begin position="76"/>
        <end position="87"/>
    </location>
</feature>
<reference evidence="3" key="1">
    <citation type="journal article" date="2016" name="Insect Biochem. Mol. Biol.">
        <title>Multifaceted biological insights from a draft genome sequence of the tobacco hornworm moth, Manduca sexta.</title>
        <authorList>
            <person name="Kanost M.R."/>
            <person name="Arrese E.L."/>
            <person name="Cao X."/>
            <person name="Chen Y.R."/>
            <person name="Chellapilla S."/>
            <person name="Goldsmith M.R."/>
            <person name="Grosse-Wilde E."/>
            <person name="Heckel D.G."/>
            <person name="Herndon N."/>
            <person name="Jiang H."/>
            <person name="Papanicolaou A."/>
            <person name="Qu J."/>
            <person name="Soulages J.L."/>
            <person name="Vogel H."/>
            <person name="Walters J."/>
            <person name="Waterhouse R.M."/>
            <person name="Ahn S.J."/>
            <person name="Almeida F.C."/>
            <person name="An C."/>
            <person name="Aqrawi P."/>
            <person name="Bretschneider A."/>
            <person name="Bryant W.B."/>
            <person name="Bucks S."/>
            <person name="Chao H."/>
            <person name="Chevignon G."/>
            <person name="Christen J.M."/>
            <person name="Clarke D.F."/>
            <person name="Dittmer N.T."/>
            <person name="Ferguson L.C.F."/>
            <person name="Garavelou S."/>
            <person name="Gordon K.H.J."/>
            <person name="Gunaratna R.T."/>
            <person name="Han Y."/>
            <person name="Hauser F."/>
            <person name="He Y."/>
            <person name="Heidel-Fischer H."/>
            <person name="Hirsh A."/>
            <person name="Hu Y."/>
            <person name="Jiang H."/>
            <person name="Kalra D."/>
            <person name="Klinner C."/>
            <person name="Konig C."/>
            <person name="Kovar C."/>
            <person name="Kroll A.R."/>
            <person name="Kuwar S.S."/>
            <person name="Lee S.L."/>
            <person name="Lehman R."/>
            <person name="Li K."/>
            <person name="Li Z."/>
            <person name="Liang H."/>
            <person name="Lovelace S."/>
            <person name="Lu Z."/>
            <person name="Mansfield J.H."/>
            <person name="McCulloch K.J."/>
            <person name="Mathew T."/>
            <person name="Morton B."/>
            <person name="Muzny D.M."/>
            <person name="Neunemann D."/>
            <person name="Ongeri F."/>
            <person name="Pauchet Y."/>
            <person name="Pu L.L."/>
            <person name="Pyrousis I."/>
            <person name="Rao X.J."/>
            <person name="Redding A."/>
            <person name="Roesel C."/>
            <person name="Sanchez-Gracia A."/>
            <person name="Schaack S."/>
            <person name="Shukla A."/>
            <person name="Tetreau G."/>
            <person name="Wang Y."/>
            <person name="Xiong G.H."/>
            <person name="Traut W."/>
            <person name="Walsh T.K."/>
            <person name="Worley K.C."/>
            <person name="Wu D."/>
            <person name="Wu W."/>
            <person name="Wu Y.Q."/>
            <person name="Zhang X."/>
            <person name="Zou Z."/>
            <person name="Zucker H."/>
            <person name="Briscoe A.D."/>
            <person name="Burmester T."/>
            <person name="Clem R.J."/>
            <person name="Feyereisen R."/>
            <person name="Grimmelikhuijzen C.J.P."/>
            <person name="Hamodrakas S.J."/>
            <person name="Hansson B.S."/>
            <person name="Huguet E."/>
            <person name="Jermiin L.S."/>
            <person name="Lan Q."/>
            <person name="Lehman H.K."/>
            <person name="Lorenzen M."/>
            <person name="Merzendorfer H."/>
            <person name="Michalopoulos I."/>
            <person name="Morton D.B."/>
            <person name="Muthukrishnan S."/>
            <person name="Oakeshott J.G."/>
            <person name="Palmer W."/>
            <person name="Park Y."/>
            <person name="Passarelli A.L."/>
            <person name="Rozas J."/>
            <person name="Schwartz L.M."/>
            <person name="Smith W."/>
            <person name="Southgate A."/>
            <person name="Vilcinskas A."/>
            <person name="Vogt R."/>
            <person name="Wang P."/>
            <person name="Werren J."/>
            <person name="Yu X.Q."/>
            <person name="Zhou J.J."/>
            <person name="Brown S.J."/>
            <person name="Scherer S.E."/>
            <person name="Richards S."/>
            <person name="Blissard G.W."/>
        </authorList>
    </citation>
    <scope>NUCLEOTIDE SEQUENCE</scope>
</reference>